<reference evidence="1" key="1">
    <citation type="submission" date="2020-08" db="EMBL/GenBank/DDBJ databases">
        <title>Multicomponent nature underlies the extraordinary mechanical properties of spider dragline silk.</title>
        <authorList>
            <person name="Kono N."/>
            <person name="Nakamura H."/>
            <person name="Mori M."/>
            <person name="Yoshida Y."/>
            <person name="Ohtoshi R."/>
            <person name="Malay A.D."/>
            <person name="Moran D.A.P."/>
            <person name="Tomita M."/>
            <person name="Numata K."/>
            <person name="Arakawa K."/>
        </authorList>
    </citation>
    <scope>NUCLEOTIDE SEQUENCE</scope>
</reference>
<dbReference type="AlphaFoldDB" id="A0A8X6PMD7"/>
<dbReference type="OrthoDB" id="6407690at2759"/>
<gene>
    <name evidence="1" type="primary">NCL1_47061</name>
    <name evidence="1" type="ORF">NPIL_279191</name>
</gene>
<accession>A0A8X6PMD7</accession>
<comment type="caution">
    <text evidence="1">The sequence shown here is derived from an EMBL/GenBank/DDBJ whole genome shotgun (WGS) entry which is preliminary data.</text>
</comment>
<evidence type="ECO:0000313" key="1">
    <source>
        <dbReference type="EMBL" id="GFT78764.1"/>
    </source>
</evidence>
<keyword evidence="2" id="KW-1185">Reference proteome</keyword>
<protein>
    <submittedName>
        <fullName evidence="1">Uncharacterized protein</fullName>
    </submittedName>
</protein>
<name>A0A8X6PMD7_NEPPI</name>
<sequence>MNVRFWPSLQVITYSRVARGILYTSDFSEISYFHIGGSISDDYIRRIRNKVSKCEVPYFEANLPLPTKIQEQLVGVVLSLGREVRSWFLSHLSLDVHNFYREVQDILSWHSIGVIDRFETARGFIRNENIDVSLRLDFACKYYFETDAQRLWTNMSEDEKNLIRRYGSISICTGYWLRAMHSRTALDWSDLSHDSRMFIGSSMNIRYFFARLPNRQFRYDYLDISIYFQRINHSDLYYCLVEMNADELRYIFRRFKKDQLYKIFKCFLLWPFQTIFLSVMNCLVTYMDADIFRALICVLLDKVSEQWKDYEYVDILKRFWNELSSQHGKRVKEDKTLKQVMKYVLEAPAPFDVDDFRNFVRTCDTAEHQIEQRGFQHVFRPWR</sequence>
<organism evidence="1 2">
    <name type="scientific">Nephila pilipes</name>
    <name type="common">Giant wood spider</name>
    <name type="synonym">Nephila maculata</name>
    <dbReference type="NCBI Taxonomy" id="299642"/>
    <lineage>
        <taxon>Eukaryota</taxon>
        <taxon>Metazoa</taxon>
        <taxon>Ecdysozoa</taxon>
        <taxon>Arthropoda</taxon>
        <taxon>Chelicerata</taxon>
        <taxon>Arachnida</taxon>
        <taxon>Araneae</taxon>
        <taxon>Araneomorphae</taxon>
        <taxon>Entelegynae</taxon>
        <taxon>Araneoidea</taxon>
        <taxon>Nephilidae</taxon>
        <taxon>Nephila</taxon>
    </lineage>
</organism>
<dbReference type="Proteomes" id="UP000887013">
    <property type="component" value="Unassembled WGS sequence"/>
</dbReference>
<proteinExistence type="predicted"/>
<dbReference type="EMBL" id="BMAW01071611">
    <property type="protein sequence ID" value="GFT78764.1"/>
    <property type="molecule type" value="Genomic_DNA"/>
</dbReference>
<evidence type="ECO:0000313" key="2">
    <source>
        <dbReference type="Proteomes" id="UP000887013"/>
    </source>
</evidence>